<accession>W9DYJ8</accession>
<dbReference type="OrthoDB" id="125535at2157"/>
<keyword evidence="3" id="KW-1185">Reference proteome</keyword>
<feature type="transmembrane region" description="Helical" evidence="1">
    <location>
        <begin position="43"/>
        <end position="62"/>
    </location>
</feature>
<feature type="transmembrane region" description="Helical" evidence="1">
    <location>
        <begin position="256"/>
        <end position="275"/>
    </location>
</feature>
<keyword evidence="1" id="KW-1133">Transmembrane helix</keyword>
<proteinExistence type="predicted"/>
<name>W9DYJ8_METTI</name>
<reference evidence="2 3" key="1">
    <citation type="submission" date="2013-08" db="EMBL/GenBank/DDBJ databases">
        <authorList>
            <consortium name="DOE Joint Genome Institute"/>
            <person name="Eisen J."/>
            <person name="Huntemann M."/>
            <person name="Han J."/>
            <person name="Chen A."/>
            <person name="Kyrpides N."/>
            <person name="Mavromatis K."/>
            <person name="Markowitz V."/>
            <person name="Palaniappan K."/>
            <person name="Ivanova N."/>
            <person name="Schaumberg A."/>
            <person name="Pati A."/>
            <person name="Liolios K."/>
            <person name="Nordberg H.P."/>
            <person name="Cantor M.N."/>
            <person name="Hua S.X."/>
            <person name="Woyke T."/>
        </authorList>
    </citation>
    <scope>NUCLEOTIDE SEQUENCE [LARGE SCALE GENOMIC DNA]</scope>
    <source>
        <strain evidence="2 3">DSM 2278</strain>
    </source>
</reference>
<evidence type="ECO:0000313" key="2">
    <source>
        <dbReference type="EMBL" id="ETA68782.1"/>
    </source>
</evidence>
<dbReference type="Proteomes" id="UP000019483">
    <property type="component" value="Unassembled WGS sequence"/>
</dbReference>
<dbReference type="RefSeq" id="WP_023845916.1">
    <property type="nucleotide sequence ID" value="NZ_AZAJ01000001.1"/>
</dbReference>
<keyword evidence="1" id="KW-0472">Membrane</keyword>
<keyword evidence="1" id="KW-0812">Transmembrane</keyword>
<sequence>MEKEFDYYRILKVDYVTYFGFWIMTVPWLIYLTGLHVDSKISTFSLIMMSLIPSSIGLILMVRRMRFLKYLYFNGVDSIGHIISADHMNRYDHSMIELEHVYQAQKFKILTDLRRSAFYKYHFRKGDNVIIRFNPKKPTDVIIRDAYFFLNNSTTSVVVSQLSESVAENNLTYMDNRFLRSEFVFADVWLSDRIDTVLSYQQFMDTIMEFARNNHLLDEKRNRIVLRNNFILKTNASKFADKDIFSLEFRRYYHRIYAVYVPIAFIMSLIVGSSISPLWEGIRGEAFTTILLLMLFLLPVFLVWMAYEIARGIRNIKTIDYGKEAERVYSEILDAVREKEKDIVK</sequence>
<protein>
    <submittedName>
        <fullName evidence="2">Uncharacterized protein</fullName>
    </submittedName>
</protein>
<dbReference type="STRING" id="1090322.MettiDRAFT_2265"/>
<feature type="transmembrane region" description="Helical" evidence="1">
    <location>
        <begin position="287"/>
        <end position="307"/>
    </location>
</feature>
<gene>
    <name evidence="2" type="ORF">MettiDRAFT_2265</name>
</gene>
<organism evidence="2 3">
    <name type="scientific">Methanolobus tindarius DSM 2278</name>
    <dbReference type="NCBI Taxonomy" id="1090322"/>
    <lineage>
        <taxon>Archaea</taxon>
        <taxon>Methanobacteriati</taxon>
        <taxon>Methanobacteriota</taxon>
        <taxon>Stenosarchaea group</taxon>
        <taxon>Methanomicrobia</taxon>
        <taxon>Methanosarcinales</taxon>
        <taxon>Methanosarcinaceae</taxon>
        <taxon>Methanolobus</taxon>
    </lineage>
</organism>
<feature type="transmembrane region" description="Helical" evidence="1">
    <location>
        <begin position="12"/>
        <end position="31"/>
    </location>
</feature>
<dbReference type="AlphaFoldDB" id="W9DYJ8"/>
<evidence type="ECO:0000256" key="1">
    <source>
        <dbReference type="SAM" id="Phobius"/>
    </source>
</evidence>
<dbReference type="EMBL" id="AZAJ01000001">
    <property type="protein sequence ID" value="ETA68782.1"/>
    <property type="molecule type" value="Genomic_DNA"/>
</dbReference>
<evidence type="ECO:0000313" key="3">
    <source>
        <dbReference type="Proteomes" id="UP000019483"/>
    </source>
</evidence>
<comment type="caution">
    <text evidence="2">The sequence shown here is derived from an EMBL/GenBank/DDBJ whole genome shotgun (WGS) entry which is preliminary data.</text>
</comment>